<gene>
    <name evidence="2" type="ORF">O181_126618</name>
</gene>
<feature type="compositionally biased region" description="Polar residues" evidence="1">
    <location>
        <begin position="1"/>
        <end position="10"/>
    </location>
</feature>
<keyword evidence="3" id="KW-1185">Reference proteome</keyword>
<comment type="caution">
    <text evidence="2">The sequence shown here is derived from an EMBL/GenBank/DDBJ whole genome shotgun (WGS) entry which is preliminary data.</text>
</comment>
<reference evidence="2" key="1">
    <citation type="submission" date="2021-03" db="EMBL/GenBank/DDBJ databases">
        <title>Draft genome sequence of rust myrtle Austropuccinia psidii MF-1, a brazilian biotype.</title>
        <authorList>
            <person name="Quecine M.C."/>
            <person name="Pachon D.M.R."/>
            <person name="Bonatelli M.L."/>
            <person name="Correr F.H."/>
            <person name="Franceschini L.M."/>
            <person name="Leite T.F."/>
            <person name="Margarido G.R.A."/>
            <person name="Almeida C.A."/>
            <person name="Ferrarezi J.A."/>
            <person name="Labate C.A."/>
        </authorList>
    </citation>
    <scope>NUCLEOTIDE SEQUENCE</scope>
    <source>
        <strain evidence="2">MF-1</strain>
    </source>
</reference>
<dbReference type="EMBL" id="AVOT02125335">
    <property type="protein sequence ID" value="MBW0586903.1"/>
    <property type="molecule type" value="Genomic_DNA"/>
</dbReference>
<protein>
    <recommendedName>
        <fullName evidence="4">Chromo domain-containing protein</fullName>
    </recommendedName>
</protein>
<organism evidence="2 3">
    <name type="scientific">Austropuccinia psidii MF-1</name>
    <dbReference type="NCBI Taxonomy" id="1389203"/>
    <lineage>
        <taxon>Eukaryota</taxon>
        <taxon>Fungi</taxon>
        <taxon>Dikarya</taxon>
        <taxon>Basidiomycota</taxon>
        <taxon>Pucciniomycotina</taxon>
        <taxon>Pucciniomycetes</taxon>
        <taxon>Pucciniales</taxon>
        <taxon>Sphaerophragmiaceae</taxon>
        <taxon>Austropuccinia</taxon>
    </lineage>
</organism>
<evidence type="ECO:0000313" key="2">
    <source>
        <dbReference type="EMBL" id="MBW0586903.1"/>
    </source>
</evidence>
<name>A0A9Q3KRP3_9BASI</name>
<proteinExistence type="predicted"/>
<accession>A0A9Q3KRP3</accession>
<evidence type="ECO:0000256" key="1">
    <source>
        <dbReference type="SAM" id="MobiDB-lite"/>
    </source>
</evidence>
<dbReference type="AlphaFoldDB" id="A0A9Q3KRP3"/>
<feature type="region of interest" description="Disordered" evidence="1">
    <location>
        <begin position="1"/>
        <end position="33"/>
    </location>
</feature>
<evidence type="ECO:0008006" key="4">
    <source>
        <dbReference type="Google" id="ProtNLM"/>
    </source>
</evidence>
<evidence type="ECO:0000313" key="3">
    <source>
        <dbReference type="Proteomes" id="UP000765509"/>
    </source>
</evidence>
<dbReference type="OrthoDB" id="3064439at2759"/>
<sequence>MMNPYKSGNSERFPLRNEAPQKMNSVQASGSKEITKLLKERKLRTKTVREYMVRYSDPTCEDKWLAEKDIPEATKLLRGFRHTRKENITE</sequence>
<dbReference type="Proteomes" id="UP000765509">
    <property type="component" value="Unassembled WGS sequence"/>
</dbReference>